<dbReference type="Pfam" id="PF05448">
    <property type="entry name" value="AXE1"/>
    <property type="match status" value="1"/>
</dbReference>
<gene>
    <name evidence="2" type="ORF">ACFSAH_06740</name>
</gene>
<comment type="caution">
    <text evidence="2">The sequence shown here is derived from an EMBL/GenBank/DDBJ whole genome shotgun (WGS) entry which is preliminary data.</text>
</comment>
<evidence type="ECO:0000313" key="3">
    <source>
        <dbReference type="Proteomes" id="UP001597118"/>
    </source>
</evidence>
<dbReference type="InterPro" id="IPR008391">
    <property type="entry name" value="AXE1_dom"/>
</dbReference>
<sequence length="436" mass="48095">MKKNKRILLSNLIFIWLTGLFFVQNLNAQTNSAVTISVTADKPDWVYSVGEKPKFKIAAMQNGKPAKDVKIKYEIGPEKMPAIKTENLVLTNGEIVIEANSLAEPGFLRMTVTSQAGGKTVKSLATAAFAPQLIKPTVTMPDDFNSFWQKAIEDLKKVPVDAKLELLKERSTATVDVYQLNLQNIGASRVYGILCVPKKEGKYPAVLKVPGAGVRPYNGDIALAEKGFITLEIGIHGVPVNLNPEVYNDLRTGALAGYPSFNLDNKNSFYYKRVYLGCIRAIDYLVDHPSYDGTNLAVQGGSQGGALSIVTTALDKRVKYLVAFYPALSDVTGYLFNRAGGWPHYFNAYNKVLNNTPPKLETCQYYDVVNFAKQLTVPGFYSWGFNDETCPPTSMYAAYNGITAPKELAIYKETGHNTVPSQRGEATNWLISKLKQ</sequence>
<accession>A0ABW4I9X7</accession>
<name>A0ABW4I9X7_9SPHI</name>
<reference evidence="3" key="1">
    <citation type="journal article" date="2019" name="Int. J. Syst. Evol. Microbiol.">
        <title>The Global Catalogue of Microorganisms (GCM) 10K type strain sequencing project: providing services to taxonomists for standard genome sequencing and annotation.</title>
        <authorList>
            <consortium name="The Broad Institute Genomics Platform"/>
            <consortium name="The Broad Institute Genome Sequencing Center for Infectious Disease"/>
            <person name="Wu L."/>
            <person name="Ma J."/>
        </authorList>
    </citation>
    <scope>NUCLEOTIDE SEQUENCE [LARGE SCALE GENOMIC DNA]</scope>
    <source>
        <strain evidence="3">CCUG 53762</strain>
    </source>
</reference>
<evidence type="ECO:0000313" key="2">
    <source>
        <dbReference type="EMBL" id="MFD1629565.1"/>
    </source>
</evidence>
<keyword evidence="3" id="KW-1185">Reference proteome</keyword>
<dbReference type="PANTHER" id="PTHR40111:SF1">
    <property type="entry name" value="CEPHALOSPORIN-C DEACETYLASE"/>
    <property type="match status" value="1"/>
</dbReference>
<dbReference type="Proteomes" id="UP001597118">
    <property type="component" value="Unassembled WGS sequence"/>
</dbReference>
<dbReference type="PANTHER" id="PTHR40111">
    <property type="entry name" value="CEPHALOSPORIN-C DEACETYLASE"/>
    <property type="match status" value="1"/>
</dbReference>
<feature type="domain" description="Acetyl xylan esterase" evidence="1">
    <location>
        <begin position="135"/>
        <end position="431"/>
    </location>
</feature>
<dbReference type="EMBL" id="JBHUDG010000005">
    <property type="protein sequence ID" value="MFD1629565.1"/>
    <property type="molecule type" value="Genomic_DNA"/>
</dbReference>
<protein>
    <submittedName>
        <fullName evidence="2">Acetylxylan esterase</fullName>
    </submittedName>
</protein>
<proteinExistence type="predicted"/>
<dbReference type="SUPFAM" id="SSF53474">
    <property type="entry name" value="alpha/beta-Hydrolases"/>
    <property type="match status" value="1"/>
</dbReference>
<dbReference type="Gene3D" id="3.40.50.1820">
    <property type="entry name" value="alpha/beta hydrolase"/>
    <property type="match status" value="1"/>
</dbReference>
<organism evidence="2 3">
    <name type="scientific">Pseudopedobacter beijingensis</name>
    <dbReference type="NCBI Taxonomy" id="1207056"/>
    <lineage>
        <taxon>Bacteria</taxon>
        <taxon>Pseudomonadati</taxon>
        <taxon>Bacteroidota</taxon>
        <taxon>Sphingobacteriia</taxon>
        <taxon>Sphingobacteriales</taxon>
        <taxon>Sphingobacteriaceae</taxon>
        <taxon>Pseudopedobacter</taxon>
    </lineage>
</organism>
<evidence type="ECO:0000259" key="1">
    <source>
        <dbReference type="Pfam" id="PF05448"/>
    </source>
</evidence>
<dbReference type="InterPro" id="IPR039069">
    <property type="entry name" value="CE7"/>
</dbReference>
<dbReference type="InterPro" id="IPR029058">
    <property type="entry name" value="AB_hydrolase_fold"/>
</dbReference>
<dbReference type="RefSeq" id="WP_379661946.1">
    <property type="nucleotide sequence ID" value="NZ_JBHUDG010000005.1"/>
</dbReference>